<evidence type="ECO:0000259" key="8">
    <source>
        <dbReference type="Pfam" id="PF04239"/>
    </source>
</evidence>
<comment type="similarity">
    <text evidence="2">Belongs to the UPF0702 family.</text>
</comment>
<evidence type="ECO:0000313" key="9">
    <source>
        <dbReference type="EMBL" id="MBT1702305.1"/>
    </source>
</evidence>
<name>A0ABS5VN85_9BACT</name>
<dbReference type="PANTHER" id="PTHR34582:SF6">
    <property type="entry name" value="UPF0702 TRANSMEMBRANE PROTEIN YCAP"/>
    <property type="match status" value="1"/>
</dbReference>
<dbReference type="PANTHER" id="PTHR34582">
    <property type="entry name" value="UPF0702 TRANSMEMBRANE PROTEIN YCAP"/>
    <property type="match status" value="1"/>
</dbReference>
<feature type="domain" description="YetF C-terminal" evidence="8">
    <location>
        <begin position="95"/>
        <end position="160"/>
    </location>
</feature>
<evidence type="ECO:0000256" key="2">
    <source>
        <dbReference type="ARBA" id="ARBA00006448"/>
    </source>
</evidence>
<dbReference type="InterPro" id="IPR007353">
    <property type="entry name" value="DUF421"/>
</dbReference>
<evidence type="ECO:0000256" key="1">
    <source>
        <dbReference type="ARBA" id="ARBA00004651"/>
    </source>
</evidence>
<keyword evidence="6 7" id="KW-0472">Membrane</keyword>
<keyword evidence="3" id="KW-1003">Cell membrane</keyword>
<comment type="subcellular location">
    <subcellularLocation>
        <location evidence="1">Cell membrane</location>
        <topology evidence="1">Multi-pass membrane protein</topology>
    </subcellularLocation>
</comment>
<evidence type="ECO:0000256" key="5">
    <source>
        <dbReference type="ARBA" id="ARBA00022989"/>
    </source>
</evidence>
<dbReference type="Proteomes" id="UP000772618">
    <property type="component" value="Unassembled WGS sequence"/>
</dbReference>
<feature type="transmembrane region" description="Helical" evidence="7">
    <location>
        <begin position="66"/>
        <end position="86"/>
    </location>
</feature>
<accession>A0ABS5VN85</accession>
<dbReference type="InterPro" id="IPR023090">
    <property type="entry name" value="UPF0702_alpha/beta_dom_sf"/>
</dbReference>
<feature type="transmembrane region" description="Helical" evidence="7">
    <location>
        <begin position="6"/>
        <end position="23"/>
    </location>
</feature>
<keyword evidence="5 7" id="KW-1133">Transmembrane helix</keyword>
<gene>
    <name evidence="9" type="ORF">KK060_03390</name>
</gene>
<reference evidence="9 10" key="1">
    <citation type="submission" date="2021-05" db="EMBL/GenBank/DDBJ databases">
        <title>A Polyphasic approach of four new species of the genus Ohtaekwangia: Ohtaekwangia histidinii sp. nov., Ohtaekwangia cretensis sp. nov., Ohtaekwangia indiensis sp. nov., Ohtaekwangia reichenbachii sp. nov. from diverse environment.</title>
        <authorList>
            <person name="Octaviana S."/>
        </authorList>
    </citation>
    <scope>NUCLEOTIDE SEQUENCE [LARGE SCALE GENOMIC DNA]</scope>
    <source>
        <strain evidence="9 10">PWU20</strain>
    </source>
</reference>
<keyword evidence="10" id="KW-1185">Reference proteome</keyword>
<evidence type="ECO:0000313" key="10">
    <source>
        <dbReference type="Proteomes" id="UP000772618"/>
    </source>
</evidence>
<proteinExistence type="inferred from homology"/>
<organism evidence="9 10">
    <name type="scientific">Chryseosolibacter indicus</name>
    <dbReference type="NCBI Taxonomy" id="2782351"/>
    <lineage>
        <taxon>Bacteria</taxon>
        <taxon>Pseudomonadati</taxon>
        <taxon>Bacteroidota</taxon>
        <taxon>Cytophagia</taxon>
        <taxon>Cytophagales</taxon>
        <taxon>Chryseotaleaceae</taxon>
        <taxon>Chryseosolibacter</taxon>
    </lineage>
</organism>
<evidence type="ECO:0000256" key="4">
    <source>
        <dbReference type="ARBA" id="ARBA00022692"/>
    </source>
</evidence>
<dbReference type="Gene3D" id="3.30.240.20">
    <property type="entry name" value="bsu07140 like domains"/>
    <property type="match status" value="1"/>
</dbReference>
<keyword evidence="4 7" id="KW-0812">Transmembrane</keyword>
<feature type="transmembrane region" description="Helical" evidence="7">
    <location>
        <begin position="43"/>
        <end position="60"/>
    </location>
</feature>
<evidence type="ECO:0000256" key="3">
    <source>
        <dbReference type="ARBA" id="ARBA00022475"/>
    </source>
</evidence>
<dbReference type="EMBL" id="JAHESD010000004">
    <property type="protein sequence ID" value="MBT1702305.1"/>
    <property type="molecule type" value="Genomic_DNA"/>
</dbReference>
<comment type="caution">
    <text evidence="9">The sequence shown here is derived from an EMBL/GenBank/DDBJ whole genome shotgun (WGS) entry which is preliminary data.</text>
</comment>
<protein>
    <submittedName>
        <fullName evidence="9">DUF421 domain-containing protein</fullName>
    </submittedName>
</protein>
<sequence length="163" mass="18862">MEVLDFVSNLILLVAVVGLFVYIKWYSSTLSSNVRNRLQTHEIIVNILLGFIVFFVIYNKEVSLSYRYFFFILSVVMHIGSCYLMLMHINRKANVYSKSYLIFHNGKFLKGAILKNDLSEEDIIKSLRLKGVLNLREIDTIILEADGELTVIYKEKVSEQINA</sequence>
<evidence type="ECO:0000256" key="7">
    <source>
        <dbReference type="SAM" id="Phobius"/>
    </source>
</evidence>
<dbReference type="RefSeq" id="WP_254152144.1">
    <property type="nucleotide sequence ID" value="NZ_JAHESD010000004.1"/>
</dbReference>
<evidence type="ECO:0000256" key="6">
    <source>
        <dbReference type="ARBA" id="ARBA00023136"/>
    </source>
</evidence>
<dbReference type="Pfam" id="PF04239">
    <property type="entry name" value="DUF421"/>
    <property type="match status" value="1"/>
</dbReference>